<feature type="non-terminal residue" evidence="2">
    <location>
        <position position="1"/>
    </location>
</feature>
<organism evidence="2 3">
    <name type="scientific">Symbiodinium pilosum</name>
    <name type="common">Dinoflagellate</name>
    <dbReference type="NCBI Taxonomy" id="2952"/>
    <lineage>
        <taxon>Eukaryota</taxon>
        <taxon>Sar</taxon>
        <taxon>Alveolata</taxon>
        <taxon>Dinophyceae</taxon>
        <taxon>Suessiales</taxon>
        <taxon>Symbiodiniaceae</taxon>
        <taxon>Symbiodinium</taxon>
    </lineage>
</organism>
<evidence type="ECO:0000313" key="2">
    <source>
        <dbReference type="EMBL" id="CAE7404170.1"/>
    </source>
</evidence>
<gene>
    <name evidence="2" type="ORF">SPIL2461_LOCUS9969</name>
</gene>
<dbReference type="Proteomes" id="UP000649617">
    <property type="component" value="Unassembled WGS sequence"/>
</dbReference>
<sequence>MALRTTSLPGQRRELPLGELAEEASRILEGELGPRAGSVGGIQVSDTVWSADGPGQGSVIIEGVEWRSWDYKEDIHVSEELAGMLQPAMEEVNAKGLELRMEMTRQALEAQAVMGEPALRIRIYTHDIVKANHDKDFRSLAVFPLSELEDCKLVVVRADYKGDVVVETVTGTMWQPGGERTAPGPVACRLWKAGEAEFTLRRRNSNLAAAAIVGCIRAGAEPSGPSFKVRGRVLCFQELFAGSAVLSKAFEAAGVKVMEPIEVFEDPHRRQGYREAFDLTLPQAQKDLICAAGTFECPAGGAGGADLKPTELEGNLLSKIGAEVFLRALESGAFPIAESTASSGRYPKMWDTPWWKEILARLDVAFVEFPMCAFGLGPMDEDGFYHHRTRLVFPRNEAVVAAFSRRCPGVGAAHRHVPLKGARPGQKVTRCTEAGVYAKDFVRTVVEVLQRVVQVGGEGDEANPPQRHRWGAEDARAGGVDLRRGQSVESDGGGRDDQAGDQRGGLDAKHAGWLHGLDEGDGDTHAEGRRSGLHAKQAGWLHELDEGHSDTHAGGRRGGLRAKQAGWLDELDDEEGDFLANTPVQGVVYGHFEDTRAGSVIDIAHRAPSEEAKGAAQDYIREAGAGKTGSPAAWKSMCECGGRLVEVAGSVTKAAESLWRVREEEGLNNLKKVDDESLDTVLHPDLLAYLRDVRRHGLAARSTGERKRCRAKVHPNGRRNLNQVYKQIWKDVSKLRVLVVPANLGNLGDVVSSPFDAVDKMLLDRSVAPDKRIAHDQRAINSGTDKEWHPPAVQPKHEQIARLVRAKSQLPGVEVLLSKKDIAGPFRLLWLDPRDAELFAGDMPWTPEEMEEGDAVDGTEMTVDNVLVEPWVGLRPWVASEVCEAGVQQLLGEAAVNREKDLMEGPFRTFQTVWGLDVETETEEVHLPERRVLKGALLLAEPCFEYG</sequence>
<accession>A0A812QUK7</accession>
<feature type="region of interest" description="Disordered" evidence="1">
    <location>
        <begin position="457"/>
        <end position="533"/>
    </location>
</feature>
<evidence type="ECO:0000256" key="1">
    <source>
        <dbReference type="SAM" id="MobiDB-lite"/>
    </source>
</evidence>
<dbReference type="EMBL" id="CAJNIZ010017896">
    <property type="protein sequence ID" value="CAE7404170.1"/>
    <property type="molecule type" value="Genomic_DNA"/>
</dbReference>
<protein>
    <submittedName>
        <fullName evidence="2">Uncharacterized protein</fullName>
    </submittedName>
</protein>
<comment type="caution">
    <text evidence="2">The sequence shown here is derived from an EMBL/GenBank/DDBJ whole genome shotgun (WGS) entry which is preliminary data.</text>
</comment>
<reference evidence="2" key="1">
    <citation type="submission" date="2021-02" db="EMBL/GenBank/DDBJ databases">
        <authorList>
            <person name="Dougan E. K."/>
            <person name="Rhodes N."/>
            <person name="Thang M."/>
            <person name="Chan C."/>
        </authorList>
    </citation>
    <scope>NUCLEOTIDE SEQUENCE</scope>
</reference>
<evidence type="ECO:0000313" key="3">
    <source>
        <dbReference type="Proteomes" id="UP000649617"/>
    </source>
</evidence>
<keyword evidence="3" id="KW-1185">Reference proteome</keyword>
<dbReference type="AlphaFoldDB" id="A0A812QUK7"/>
<name>A0A812QUK7_SYMPI</name>
<proteinExistence type="predicted"/>
<feature type="compositionally biased region" description="Basic and acidic residues" evidence="1">
    <location>
        <begin position="470"/>
        <end position="530"/>
    </location>
</feature>